<keyword evidence="1" id="KW-0378">Hydrolase</keyword>
<organism evidence="1">
    <name type="scientific">Erwinia amylovora ATCC BAA-2158</name>
    <dbReference type="NCBI Taxonomy" id="889211"/>
    <lineage>
        <taxon>Bacteria</taxon>
        <taxon>Pseudomonadati</taxon>
        <taxon>Pseudomonadota</taxon>
        <taxon>Gammaproteobacteria</taxon>
        <taxon>Enterobacterales</taxon>
        <taxon>Erwiniaceae</taxon>
        <taxon>Erwinia</taxon>
    </lineage>
</organism>
<evidence type="ECO:0000313" key="1">
    <source>
        <dbReference type="EMBL" id="CBX79358.1"/>
    </source>
</evidence>
<dbReference type="EC" id="3.1.21.3" evidence="1"/>
<accession>E5B1K7</accession>
<gene>
    <name evidence="1" type="ORF">EAIL5_0538</name>
</gene>
<proteinExistence type="predicted"/>
<dbReference type="EMBL" id="FR719186">
    <property type="protein sequence ID" value="CBX79358.1"/>
    <property type="molecule type" value="Genomic_DNA"/>
</dbReference>
<sequence>MPGSGRAPRFCLFNSKQYLTDERIQIKRRTGSYGKPSVNPQNMEADIRKKLLPMMFKKCKAIGGGMEQAKRIVETMVQITRVGLNGV</sequence>
<protein>
    <submittedName>
        <fullName evidence="1">K01153 type I restriction enzyme, R subunit</fullName>
        <ecNumber evidence="1">3.1.21.3</ecNumber>
    </submittedName>
</protein>
<reference evidence="1" key="1">
    <citation type="journal article" date="2011" name="J. Bacteriol.">
        <title>Genome Sequence of an Erwinia amylovora Strain with Pathogenicity Restricted to Rubus Plants.</title>
        <authorList>
            <person name="Powney R."/>
            <person name="Smits T.H."/>
            <person name="Sawbridge T."/>
            <person name="Frey B."/>
            <person name="Blom J."/>
            <person name="Frey J.E."/>
            <person name="Plummer K.M."/>
            <person name="Beer S.V."/>
            <person name="Luck J."/>
            <person name="Duffy B."/>
            <person name="Rodoni B."/>
        </authorList>
    </citation>
    <scope>NUCLEOTIDE SEQUENCE</scope>
    <source>
        <strain evidence="1">ATCC BAA-2158</strain>
    </source>
</reference>
<name>E5B1K7_ERWAM</name>
<dbReference type="GO" id="GO:0009035">
    <property type="term" value="F:type I site-specific deoxyribonuclease activity"/>
    <property type="evidence" value="ECO:0007669"/>
    <property type="project" value="UniProtKB-EC"/>
</dbReference>
<dbReference type="AlphaFoldDB" id="E5B1K7"/>